<dbReference type="GO" id="GO:0000142">
    <property type="term" value="C:cellular bud neck contractile ring"/>
    <property type="evidence" value="ECO:0007669"/>
    <property type="project" value="UniProtKB-ARBA"/>
</dbReference>
<dbReference type="InterPro" id="IPR014767">
    <property type="entry name" value="DAD_dom"/>
</dbReference>
<dbReference type="OMA" id="NHYWKAR"/>
<dbReference type="SUPFAM" id="SSF101447">
    <property type="entry name" value="Formin homology 2 domain (FH2 domain)"/>
    <property type="match status" value="1"/>
</dbReference>
<dbReference type="SMART" id="SM00498">
    <property type="entry name" value="FH2"/>
    <property type="match status" value="1"/>
</dbReference>
<dbReference type="GO" id="GO:1903475">
    <property type="term" value="P:mitotic actomyosin contractile ring assembly"/>
    <property type="evidence" value="ECO:0007669"/>
    <property type="project" value="TreeGrafter"/>
</dbReference>
<comment type="subcellular location">
    <subcellularLocation>
        <location evidence="1">Bud neck</location>
    </subcellularLocation>
    <subcellularLocation>
        <location evidence="2">Cell septum</location>
    </subcellularLocation>
</comment>
<feature type="region of interest" description="Disordered" evidence="8">
    <location>
        <begin position="63"/>
        <end position="168"/>
    </location>
</feature>
<dbReference type="FunFam" id="6.10.30.50:FF:000001">
    <property type="entry name" value="Cytokinesis sepA protein"/>
    <property type="match status" value="1"/>
</dbReference>
<feature type="compositionally biased region" description="Basic and acidic residues" evidence="8">
    <location>
        <begin position="1749"/>
        <end position="1780"/>
    </location>
</feature>
<dbReference type="GO" id="GO:0030428">
    <property type="term" value="C:cell septum"/>
    <property type="evidence" value="ECO:0007669"/>
    <property type="project" value="UniProtKB-SubCell"/>
</dbReference>
<feature type="compositionally biased region" description="Polar residues" evidence="8">
    <location>
        <begin position="103"/>
        <end position="115"/>
    </location>
</feature>
<evidence type="ECO:0000256" key="3">
    <source>
        <dbReference type="ARBA" id="ARBA00022618"/>
    </source>
</evidence>
<feature type="compositionally biased region" description="Pro residues" evidence="8">
    <location>
        <begin position="1167"/>
        <end position="1180"/>
    </location>
</feature>
<dbReference type="GO" id="GO:0031267">
    <property type="term" value="F:small GTPase binding"/>
    <property type="evidence" value="ECO:0007669"/>
    <property type="project" value="InterPro"/>
</dbReference>
<dbReference type="EMBL" id="AOGT01000672">
    <property type="protein sequence ID" value="EMG49434.1"/>
    <property type="molecule type" value="Genomic_DNA"/>
</dbReference>
<dbReference type="PROSITE" id="PS51231">
    <property type="entry name" value="DAD"/>
    <property type="match status" value="1"/>
</dbReference>
<feature type="compositionally biased region" description="Pro residues" evidence="8">
    <location>
        <begin position="1148"/>
        <end position="1158"/>
    </location>
</feature>
<keyword evidence="4 7" id="KW-0175">Coiled coil</keyword>
<keyword evidence="13" id="KW-1185">Reference proteome</keyword>
<dbReference type="InterPro" id="IPR015425">
    <property type="entry name" value="FH2_Formin"/>
</dbReference>
<dbReference type="OrthoDB" id="1104827at2759"/>
<dbReference type="PANTHER" id="PTHR47102:SF2">
    <property type="entry name" value="PROTEIN BNI1"/>
    <property type="match status" value="1"/>
</dbReference>
<dbReference type="FunFam" id="1.25.10.10:FF:000898">
    <property type="entry name" value="Formin BNI1"/>
    <property type="match status" value="1"/>
</dbReference>
<dbReference type="Gene3D" id="1.20.58.2220">
    <property type="entry name" value="Formin, FH2 domain"/>
    <property type="match status" value="1"/>
</dbReference>
<dbReference type="GO" id="GO:0000131">
    <property type="term" value="C:incipient cellular bud site"/>
    <property type="evidence" value="ECO:0007669"/>
    <property type="project" value="UniProtKB-ARBA"/>
</dbReference>
<evidence type="ECO:0008006" key="14">
    <source>
        <dbReference type="Google" id="ProtNLM"/>
    </source>
</evidence>
<feature type="region of interest" description="Disordered" evidence="8">
    <location>
        <begin position="874"/>
        <end position="908"/>
    </location>
</feature>
<feature type="compositionally biased region" description="Polar residues" evidence="8">
    <location>
        <begin position="1702"/>
        <end position="1715"/>
    </location>
</feature>
<feature type="compositionally biased region" description="Polar residues" evidence="8">
    <location>
        <begin position="1181"/>
        <end position="1197"/>
    </location>
</feature>
<dbReference type="GO" id="GO:0001411">
    <property type="term" value="C:hyphal tip"/>
    <property type="evidence" value="ECO:0007669"/>
    <property type="project" value="UniProtKB-ARBA"/>
</dbReference>
<feature type="domain" description="GBD/FH3" evidence="10">
    <location>
        <begin position="201"/>
        <end position="653"/>
    </location>
</feature>
<accession>M3K3U9</accession>
<feature type="compositionally biased region" description="Basic and acidic residues" evidence="8">
    <location>
        <begin position="1108"/>
        <end position="1118"/>
    </location>
</feature>
<dbReference type="GO" id="GO:0033554">
    <property type="term" value="P:cellular response to stress"/>
    <property type="evidence" value="ECO:0007669"/>
    <property type="project" value="UniProtKB-ARBA"/>
</dbReference>
<sequence length="1780" mass="202190">MRRKPSEFSISSPINTTTTSTTTSNINPAINDELNRSQAYNTSPTRNNSNNRKSTSSIFSIRRSTNSNKHHNNNDSLSDISSTNDNESILSSATHSSGHSTSNNRRLNSTHSLHSQPPQQQPPYAASIRSSSSAASSHSNATAQHNRQYSVNNNPYEKSTSHSLSRKATNLSISKPILKSSTTGNNNDMAYLNNRSSFISNRPSSAFEIDRMFRELLEKLNFKSLPPAAARDMLNYDTDRKWMMIEQDQRAEYDRQQRYATKSQNSFVPEEYSRMLMNKSITTSQLSSLWLALRSEPIAWVRNFVYDYQGDTLLSVYLTKLQSEMIKSNINDINDDIFDKEVNVLQSLKCLMNQRLGAERIKTDVDVFVNAVSGSLLSPRIITRKLATDTLTFMISYNGNDNGRYHKVLKALDSITEKPRIEFENLDNHSPRKLTRKPPVPDSFKRFELWLNVVEKTIDARGKYKNSDVGASEELKSAYAGGNSSNSTSNNRNSVIRNQLESHLVEYCTATMLLINVIIANGTDFRVRIHLRAQFKAAGLDRIIPKFQELGNEELDNMIERHNSDARNDEDDLKYVANFGDTYDLDFNDPVNLVQSIWSAVKNSEAEGHFLSAIQHLFLNQTDKKNDPNEMVRSLRVLDGLIQNISTVRTTSEDSAINIAINKLVSNMSTDDMYRKAVEDVKIYRKIAEEAAAERDDMSRQLSMGADGYITNLMNDVKERDLVISRYRRTVEEMREESEQIKMKYIQEKQQSELEMRELLIMLNNSEIETSKSKKHEGKTTVSLTTSNEELANRLKRQIHRRRAEYKLDNRQLGTHVEPSSRLRALRDQMGDIENMARELEMTDFETYADPVVEEDEPTVIAGQTDEEKIMVDTESDYEEETVPSEPEPESEEEEEPYIPPLPVGPKRAVRDDDLARLDQLRKKLSNLQSESNDIMKYNTSSMFNKQKMLAMDRLQELENNFKDFNIDFSIPEEKEDFSFNSPTVDDSIKDKAAETLKEIEDLRDELRRQLAKTKKAKSPKVENRDSSILDKIESKYVRGQVHVDAPNMVDMSPKSKKRNHRSTTLQAMDPKFLQELSSKVGKTEAISDAPMANDSKDEFKTPVGSPNKKEVATKEEEPGSSGPPPPPPPPPPPLPEILGGSAGAGAAPPPPPPPPPAFLNGDSSAAPPPPPPPPPPPFPMSSSGGFLSKDISTLPNASPFDHIPRPKKKLKQLHWEKIDHTGVVGNSFWSDPNTNTLINDLMSKGVFDEIELIFAAKEAKRLATKRKEDLDKISFLGRDIAQQFSINMHAFNSLSDEELVAKVLRCDKDVITNPAVLDFFGKDEIIEISNSLARNFEPYSTDYKTDEIVKPDKDPNELQRPDRIYLELMYNLQHYWKSRTRALTVVTNYEKDYEDLVRKLRLIDESVDSIRNSKHLKGVFEIILTVGNYMNDSSKQAKGFKLSSLQRLSFMKDDKNSMTFLHYVEKIVRLQYPELLTFLDELCKCNEIAKFSIENINNDCKEYTQSIKNVQSSIDIGNLSDVSKFHPQDRVLKVVLPALPRAKRKADLLLDQANYTMKEFDNLMNYFGEDSTDQFVRNSFISKFTNFMKDFKRVQQENIKREEEVRVYEQRKKLLEMPKSNPNSSDTNGGENEDEDGGVMDNLLQKLKATSPMNKSESASARKRALMRKQIIDNQKRKDSFSMETGSMTSLHHDDHGSDGMLSNASSPTRSTGVSGDEALGHSPVNNDDNNEEHVEVGSRAKNLLQELRGEDATKDKLSDAQRYRQERLKKKTESTDDV</sequence>
<dbReference type="eggNOG" id="KOG1922">
    <property type="taxonomic scope" value="Eukaryota"/>
</dbReference>
<proteinExistence type="inferred from homology"/>
<dbReference type="STRING" id="1245528.M3K3U9"/>
<evidence type="ECO:0000259" key="9">
    <source>
        <dbReference type="PROSITE" id="PS51231"/>
    </source>
</evidence>
<dbReference type="GO" id="GO:0051016">
    <property type="term" value="P:barbed-end actin filament capping"/>
    <property type="evidence" value="ECO:0007669"/>
    <property type="project" value="TreeGrafter"/>
</dbReference>
<evidence type="ECO:0000256" key="5">
    <source>
        <dbReference type="ARBA" id="ARBA00023306"/>
    </source>
</evidence>
<dbReference type="InterPro" id="IPR051661">
    <property type="entry name" value="Actin_filament_regulator"/>
</dbReference>
<evidence type="ECO:0000313" key="12">
    <source>
        <dbReference type="EMBL" id="EMG49434.1"/>
    </source>
</evidence>
<feature type="compositionally biased region" description="Polar residues" evidence="8">
    <location>
        <begin position="74"/>
        <end position="87"/>
    </location>
</feature>
<organism evidence="12 13">
    <name type="scientific">Candida maltosa (strain Xu316)</name>
    <name type="common">Yeast</name>
    <dbReference type="NCBI Taxonomy" id="1245528"/>
    <lineage>
        <taxon>Eukaryota</taxon>
        <taxon>Fungi</taxon>
        <taxon>Dikarya</taxon>
        <taxon>Ascomycota</taxon>
        <taxon>Saccharomycotina</taxon>
        <taxon>Pichiomycetes</taxon>
        <taxon>Debaryomycetaceae</taxon>
        <taxon>Candida/Lodderomyces clade</taxon>
        <taxon>Candida</taxon>
    </lineage>
</organism>
<feature type="compositionally biased region" description="Low complexity" evidence="8">
    <location>
        <begin position="9"/>
        <end position="28"/>
    </location>
</feature>
<dbReference type="Pfam" id="PF02181">
    <property type="entry name" value="FH2"/>
    <property type="match status" value="1"/>
</dbReference>
<dbReference type="PANTHER" id="PTHR47102">
    <property type="entry name" value="PROTEIN BNI1"/>
    <property type="match status" value="1"/>
</dbReference>
<dbReference type="GO" id="GO:0051017">
    <property type="term" value="P:actin filament bundle assembly"/>
    <property type="evidence" value="ECO:0007669"/>
    <property type="project" value="TreeGrafter"/>
</dbReference>
<evidence type="ECO:0000256" key="6">
    <source>
        <dbReference type="ARBA" id="ARBA00037935"/>
    </source>
</evidence>
<feature type="domain" description="FH2" evidence="11">
    <location>
        <begin position="1201"/>
        <end position="1618"/>
    </location>
</feature>
<feature type="region of interest" description="Disordered" evidence="8">
    <location>
        <begin position="1"/>
        <end position="29"/>
    </location>
</feature>
<feature type="coiled-coil region" evidence="7">
    <location>
        <begin position="724"/>
        <end position="769"/>
    </location>
</feature>
<dbReference type="GO" id="GO:0000920">
    <property type="term" value="P:septum digestion after cytokinesis"/>
    <property type="evidence" value="ECO:0007669"/>
    <property type="project" value="UniProtKB-ARBA"/>
</dbReference>
<keyword evidence="3" id="KW-0132">Cell division</keyword>
<dbReference type="Proteomes" id="UP000011777">
    <property type="component" value="Unassembled WGS sequence"/>
</dbReference>
<dbReference type="GO" id="GO:0043332">
    <property type="term" value="C:mating projection tip"/>
    <property type="evidence" value="ECO:0007669"/>
    <property type="project" value="TreeGrafter"/>
</dbReference>
<gene>
    <name evidence="12" type="ORF">G210_5799</name>
</gene>
<feature type="coiled-coil region" evidence="7">
    <location>
        <begin position="986"/>
        <end position="1017"/>
    </location>
</feature>
<comment type="caution">
    <text evidence="12">The sequence shown here is derived from an EMBL/GenBank/DDBJ whole genome shotgun (WGS) entry which is preliminary data.</text>
</comment>
<feature type="compositionally biased region" description="Low complexity" evidence="8">
    <location>
        <begin position="116"/>
        <end position="143"/>
    </location>
</feature>
<feature type="compositionally biased region" description="Pro residues" evidence="8">
    <location>
        <begin position="1122"/>
        <end position="1136"/>
    </location>
</feature>
<dbReference type="Gene3D" id="1.25.10.10">
    <property type="entry name" value="Leucine-rich Repeat Variant"/>
    <property type="match status" value="1"/>
</dbReference>
<dbReference type="Pfam" id="PF06371">
    <property type="entry name" value="Drf_GBD"/>
    <property type="match status" value="1"/>
</dbReference>
<dbReference type="InterPro" id="IPR010472">
    <property type="entry name" value="FH3_dom"/>
</dbReference>
<dbReference type="PROSITE" id="PS51444">
    <property type="entry name" value="FH2"/>
    <property type="match status" value="1"/>
</dbReference>
<feature type="compositionally biased region" description="Basic and acidic residues" evidence="8">
    <location>
        <begin position="1671"/>
        <end position="1682"/>
    </location>
</feature>
<dbReference type="GO" id="GO:0030010">
    <property type="term" value="P:establishment of cell polarity"/>
    <property type="evidence" value="ECO:0007669"/>
    <property type="project" value="UniProtKB-ARBA"/>
</dbReference>
<feature type="compositionally biased region" description="Acidic residues" evidence="8">
    <location>
        <begin position="874"/>
        <end position="897"/>
    </location>
</feature>
<dbReference type="Pfam" id="PF06367">
    <property type="entry name" value="Drf_FH3"/>
    <property type="match status" value="1"/>
</dbReference>
<dbReference type="Gene3D" id="6.10.30.50">
    <property type="match status" value="1"/>
</dbReference>
<dbReference type="InterPro" id="IPR010473">
    <property type="entry name" value="GTPase-bd"/>
</dbReference>
<dbReference type="GO" id="GO:0003779">
    <property type="term" value="F:actin binding"/>
    <property type="evidence" value="ECO:0007669"/>
    <property type="project" value="InterPro"/>
</dbReference>
<evidence type="ECO:0000259" key="11">
    <source>
        <dbReference type="PROSITE" id="PS51444"/>
    </source>
</evidence>
<dbReference type="GO" id="GO:0005934">
    <property type="term" value="C:cellular bud tip"/>
    <property type="evidence" value="ECO:0007669"/>
    <property type="project" value="UniProtKB-ARBA"/>
</dbReference>
<reference evidence="12 13" key="1">
    <citation type="submission" date="2013-02" db="EMBL/GenBank/DDBJ databases">
        <title>Genome sequence of Candida maltosa Xu316, a potential industrial strain for xylitol and ethanol production.</title>
        <authorList>
            <person name="Yu J."/>
            <person name="Wang Q."/>
            <person name="Geng X."/>
            <person name="Bao W."/>
            <person name="He P."/>
            <person name="Cai J."/>
        </authorList>
    </citation>
    <scope>NUCLEOTIDE SEQUENCE [LARGE SCALE GENOMIC DNA]</scope>
    <source>
        <strain evidence="13">Xu316</strain>
    </source>
</reference>
<name>M3K3U9_CANMX</name>
<feature type="region of interest" description="Disordered" evidence="8">
    <location>
        <begin position="1614"/>
        <end position="1639"/>
    </location>
</feature>
<dbReference type="Gene3D" id="1.10.238.150">
    <property type="entry name" value="Formin, FH3 diaphanous domain"/>
    <property type="match status" value="1"/>
</dbReference>
<dbReference type="InterPro" id="IPR011989">
    <property type="entry name" value="ARM-like"/>
</dbReference>
<feature type="region of interest" description="Disordered" evidence="8">
    <location>
        <begin position="1044"/>
        <end position="1206"/>
    </location>
</feature>
<dbReference type="SMART" id="SM01139">
    <property type="entry name" value="Drf_FH3"/>
    <property type="match status" value="1"/>
</dbReference>
<dbReference type="SMART" id="SM01140">
    <property type="entry name" value="Drf_GBD"/>
    <property type="match status" value="1"/>
</dbReference>
<protein>
    <recommendedName>
        <fullName evidence="14">Formin</fullName>
    </recommendedName>
</protein>
<dbReference type="InterPro" id="IPR014768">
    <property type="entry name" value="GBD/FH3_dom"/>
</dbReference>
<feature type="coiled-coil region" evidence="7">
    <location>
        <begin position="911"/>
        <end position="938"/>
    </location>
</feature>
<dbReference type="InterPro" id="IPR042201">
    <property type="entry name" value="FH2_Formin_sf"/>
</dbReference>
<evidence type="ECO:0000256" key="7">
    <source>
        <dbReference type="SAM" id="Coils"/>
    </source>
</evidence>
<evidence type="ECO:0000256" key="8">
    <source>
        <dbReference type="SAM" id="MobiDB-lite"/>
    </source>
</evidence>
<evidence type="ECO:0000256" key="4">
    <source>
        <dbReference type="ARBA" id="ARBA00023054"/>
    </source>
</evidence>
<evidence type="ECO:0000313" key="13">
    <source>
        <dbReference type="Proteomes" id="UP000011777"/>
    </source>
</evidence>
<feature type="domain" description="DAD" evidence="9">
    <location>
        <begin position="1634"/>
        <end position="1667"/>
    </location>
</feature>
<feature type="compositionally biased region" description="Polar residues" evidence="8">
    <location>
        <begin position="144"/>
        <end position="168"/>
    </location>
</feature>
<dbReference type="InterPro" id="IPR016024">
    <property type="entry name" value="ARM-type_fold"/>
</dbReference>
<dbReference type="SUPFAM" id="SSF48371">
    <property type="entry name" value="ARM repeat"/>
    <property type="match status" value="1"/>
</dbReference>
<dbReference type="PROSITE" id="PS51232">
    <property type="entry name" value="GBD_FH3"/>
    <property type="match status" value="1"/>
</dbReference>
<comment type="similarity">
    <text evidence="6">Belongs to the formin homology family. BNI1 subfamily.</text>
</comment>
<feature type="region of interest" description="Disordered" evidence="8">
    <location>
        <begin position="1671"/>
        <end position="1780"/>
    </location>
</feature>
<evidence type="ECO:0000256" key="2">
    <source>
        <dbReference type="ARBA" id="ARBA00004431"/>
    </source>
</evidence>
<feature type="compositionally biased region" description="Low complexity" evidence="8">
    <location>
        <begin position="88"/>
        <end position="102"/>
    </location>
</feature>
<dbReference type="FunFam" id="1.20.58.2220:FF:000006">
    <property type="entry name" value="Cytokinesis protein sepA"/>
    <property type="match status" value="1"/>
</dbReference>
<keyword evidence="5" id="KW-0131">Cell cycle</keyword>
<dbReference type="HOGENOM" id="CLU_001313_1_0_1"/>
<evidence type="ECO:0000259" key="10">
    <source>
        <dbReference type="PROSITE" id="PS51232"/>
    </source>
</evidence>
<dbReference type="GO" id="GO:0032991">
    <property type="term" value="C:protein-containing complex"/>
    <property type="evidence" value="ECO:0007669"/>
    <property type="project" value="UniProtKB-ARBA"/>
</dbReference>
<evidence type="ECO:0000256" key="1">
    <source>
        <dbReference type="ARBA" id="ARBA00004266"/>
    </source>
</evidence>